<keyword evidence="1" id="KW-0479">Metal-binding</keyword>
<dbReference type="InterPro" id="IPR051610">
    <property type="entry name" value="GPI/OXD"/>
</dbReference>
<dbReference type="SUPFAM" id="SSF51182">
    <property type="entry name" value="RmlC-like cupins"/>
    <property type="match status" value="1"/>
</dbReference>
<dbReference type="Gene3D" id="2.60.120.10">
    <property type="entry name" value="Jelly Rolls"/>
    <property type="match status" value="1"/>
</dbReference>
<organism evidence="4 5">
    <name type="scientific">Paraburkholderia domus</name>
    <dbReference type="NCBI Taxonomy" id="2793075"/>
    <lineage>
        <taxon>Bacteria</taxon>
        <taxon>Pseudomonadati</taxon>
        <taxon>Pseudomonadota</taxon>
        <taxon>Betaproteobacteria</taxon>
        <taxon>Burkholderiales</taxon>
        <taxon>Burkholderiaceae</taxon>
        <taxon>Paraburkholderia</taxon>
    </lineage>
</organism>
<comment type="caution">
    <text evidence="4">The sequence shown here is derived from an EMBL/GenBank/DDBJ whole genome shotgun (WGS) entry which is preliminary data.</text>
</comment>
<dbReference type="PANTHER" id="PTHR35848:SF9">
    <property type="entry name" value="SLL1358 PROTEIN"/>
    <property type="match status" value="1"/>
</dbReference>
<keyword evidence="5" id="KW-1185">Reference proteome</keyword>
<evidence type="ECO:0000313" key="4">
    <source>
        <dbReference type="EMBL" id="CAE6912560.1"/>
    </source>
</evidence>
<accession>A0A9N8QYS8</accession>
<proteinExistence type="predicted"/>
<name>A0A9N8QYS8_9BURK</name>
<gene>
    <name evidence="4" type="ORF">R70211_03998</name>
</gene>
<dbReference type="Pfam" id="PF07883">
    <property type="entry name" value="Cupin_2"/>
    <property type="match status" value="1"/>
</dbReference>
<sequence length="104" mass="11548">MPKINIADVPERQGTGYPPPFDTHCAERIRQRLGNAGGLSDFGVYLMRLPPGNWSSQRHWHSAEDEFVYVLERELTLVEDDGETVLQTDQGRPEPVTVGPGAAC</sequence>
<dbReference type="InterPro" id="IPR013096">
    <property type="entry name" value="Cupin_2"/>
</dbReference>
<feature type="region of interest" description="Disordered" evidence="2">
    <location>
        <begin position="82"/>
        <end position="104"/>
    </location>
</feature>
<dbReference type="Proteomes" id="UP000675121">
    <property type="component" value="Unassembled WGS sequence"/>
</dbReference>
<evidence type="ECO:0000259" key="3">
    <source>
        <dbReference type="Pfam" id="PF07883"/>
    </source>
</evidence>
<dbReference type="InterPro" id="IPR011051">
    <property type="entry name" value="RmlC_Cupin_sf"/>
</dbReference>
<feature type="region of interest" description="Disordered" evidence="2">
    <location>
        <begin position="1"/>
        <end position="20"/>
    </location>
</feature>
<evidence type="ECO:0000256" key="2">
    <source>
        <dbReference type="SAM" id="MobiDB-lite"/>
    </source>
</evidence>
<dbReference type="EMBL" id="CAJNAS010000011">
    <property type="protein sequence ID" value="CAE6912560.1"/>
    <property type="molecule type" value="Genomic_DNA"/>
</dbReference>
<reference evidence="4" key="1">
    <citation type="submission" date="2021-02" db="EMBL/GenBank/DDBJ databases">
        <authorList>
            <person name="Vanwijnsberghe S."/>
        </authorList>
    </citation>
    <scope>NUCLEOTIDE SEQUENCE</scope>
    <source>
        <strain evidence="4">R-70211</strain>
    </source>
</reference>
<feature type="domain" description="Cupin type-2" evidence="3">
    <location>
        <begin position="46"/>
        <end position="89"/>
    </location>
</feature>
<dbReference type="PANTHER" id="PTHR35848">
    <property type="entry name" value="OXALATE-BINDING PROTEIN"/>
    <property type="match status" value="1"/>
</dbReference>
<evidence type="ECO:0000313" key="5">
    <source>
        <dbReference type="Proteomes" id="UP000675121"/>
    </source>
</evidence>
<protein>
    <recommendedName>
        <fullName evidence="3">Cupin type-2 domain-containing protein</fullName>
    </recommendedName>
</protein>
<dbReference type="InterPro" id="IPR014710">
    <property type="entry name" value="RmlC-like_jellyroll"/>
</dbReference>
<evidence type="ECO:0000256" key="1">
    <source>
        <dbReference type="ARBA" id="ARBA00022723"/>
    </source>
</evidence>
<dbReference type="GO" id="GO:0046872">
    <property type="term" value="F:metal ion binding"/>
    <property type="evidence" value="ECO:0007669"/>
    <property type="project" value="UniProtKB-KW"/>
</dbReference>
<dbReference type="AlphaFoldDB" id="A0A9N8QYS8"/>